<feature type="chain" id="PRO_5005296828" description="Secreted protein" evidence="1">
    <location>
        <begin position="25"/>
        <end position="74"/>
    </location>
</feature>
<keyword evidence="3" id="KW-1185">Reference proteome</keyword>
<evidence type="ECO:0008006" key="4">
    <source>
        <dbReference type="Google" id="ProtNLM"/>
    </source>
</evidence>
<gene>
    <name evidence="2" type="ORF">BVRB_5g125000</name>
</gene>
<feature type="signal peptide" evidence="1">
    <location>
        <begin position="1"/>
        <end position="24"/>
    </location>
</feature>
<dbReference type="AlphaFoldDB" id="A0A0J8E3H6"/>
<accession>A0A0J8E3H6</accession>
<organism evidence="2 3">
    <name type="scientific">Beta vulgaris subsp. vulgaris</name>
    <name type="common">Beet</name>
    <dbReference type="NCBI Taxonomy" id="3555"/>
    <lineage>
        <taxon>Eukaryota</taxon>
        <taxon>Viridiplantae</taxon>
        <taxon>Streptophyta</taxon>
        <taxon>Embryophyta</taxon>
        <taxon>Tracheophyta</taxon>
        <taxon>Spermatophyta</taxon>
        <taxon>Magnoliopsida</taxon>
        <taxon>eudicotyledons</taxon>
        <taxon>Gunneridae</taxon>
        <taxon>Pentapetalae</taxon>
        <taxon>Caryophyllales</taxon>
        <taxon>Chenopodiaceae</taxon>
        <taxon>Betoideae</taxon>
        <taxon>Beta</taxon>
    </lineage>
</organism>
<keyword evidence="1" id="KW-0732">Signal</keyword>
<dbReference type="Gramene" id="KMS97670">
    <property type="protein sequence ID" value="KMS97670"/>
    <property type="gene ID" value="BVRB_5g125000"/>
</dbReference>
<evidence type="ECO:0000313" key="3">
    <source>
        <dbReference type="Proteomes" id="UP000035740"/>
    </source>
</evidence>
<name>A0A0J8E3H6_BETVV</name>
<evidence type="ECO:0000256" key="1">
    <source>
        <dbReference type="SAM" id="SignalP"/>
    </source>
</evidence>
<protein>
    <recommendedName>
        <fullName evidence="4">Secreted protein</fullName>
    </recommendedName>
</protein>
<dbReference type="EMBL" id="KQ090298">
    <property type="protein sequence ID" value="KMS97670.1"/>
    <property type="molecule type" value="Genomic_DNA"/>
</dbReference>
<sequence length="74" mass="8244">MMEQTLAVVIILPCLAGIITRAACLVPKNGPIRFYLDGFLELRLRDIKDVGLRMATGYACIIEHDIQLFVSGYC</sequence>
<reference evidence="2 3" key="1">
    <citation type="journal article" date="2014" name="Nature">
        <title>The genome of the recently domesticated crop plant sugar beet (Beta vulgaris).</title>
        <authorList>
            <person name="Dohm J.C."/>
            <person name="Minoche A.E."/>
            <person name="Holtgrawe D."/>
            <person name="Capella-Gutierrez S."/>
            <person name="Zakrzewski F."/>
            <person name="Tafer H."/>
            <person name="Rupp O."/>
            <person name="Sorensen T.R."/>
            <person name="Stracke R."/>
            <person name="Reinhardt R."/>
            <person name="Goesmann A."/>
            <person name="Kraft T."/>
            <person name="Schulz B."/>
            <person name="Stadler P.F."/>
            <person name="Schmidt T."/>
            <person name="Gabaldon T."/>
            <person name="Lehrach H."/>
            <person name="Weisshaar B."/>
            <person name="Himmelbauer H."/>
        </authorList>
    </citation>
    <scope>NUCLEOTIDE SEQUENCE [LARGE SCALE GENOMIC DNA]</scope>
    <source>
        <tissue evidence="2">Taproot</tissue>
    </source>
</reference>
<evidence type="ECO:0000313" key="2">
    <source>
        <dbReference type="EMBL" id="KMS97670.1"/>
    </source>
</evidence>
<dbReference type="Proteomes" id="UP000035740">
    <property type="component" value="Unassembled WGS sequence"/>
</dbReference>
<proteinExistence type="predicted"/>